<organism evidence="9 10">
    <name type="scientific">Drosophila kikkawai</name>
    <name type="common">Fruit fly</name>
    <dbReference type="NCBI Taxonomy" id="30033"/>
    <lineage>
        <taxon>Eukaryota</taxon>
        <taxon>Metazoa</taxon>
        <taxon>Ecdysozoa</taxon>
        <taxon>Arthropoda</taxon>
        <taxon>Hexapoda</taxon>
        <taxon>Insecta</taxon>
        <taxon>Pterygota</taxon>
        <taxon>Neoptera</taxon>
        <taxon>Endopterygota</taxon>
        <taxon>Diptera</taxon>
        <taxon>Brachycera</taxon>
        <taxon>Muscomorpha</taxon>
        <taxon>Ephydroidea</taxon>
        <taxon>Drosophilidae</taxon>
        <taxon>Drosophila</taxon>
        <taxon>Sophophora</taxon>
    </lineage>
</organism>
<accession>A0A6P4J111</accession>
<dbReference type="RefSeq" id="XP_017028195.1">
    <property type="nucleotide sequence ID" value="XM_017172706.3"/>
</dbReference>
<keyword evidence="9" id="KW-1185">Reference proteome</keyword>
<evidence type="ECO:0000256" key="4">
    <source>
        <dbReference type="ARBA" id="ARBA00023163"/>
    </source>
</evidence>
<keyword evidence="5" id="KW-0539">Nucleus</keyword>
<dbReference type="SUPFAM" id="SSF47113">
    <property type="entry name" value="Histone-fold"/>
    <property type="match status" value="1"/>
</dbReference>
<dbReference type="FunFam" id="1.10.20.10:FF:000015">
    <property type="entry name" value="Transcription initiation factor TFIID subunit 4B"/>
    <property type="match status" value="1"/>
</dbReference>
<evidence type="ECO:0000313" key="10">
    <source>
        <dbReference type="RefSeq" id="XP_017028195.1"/>
    </source>
</evidence>
<dbReference type="InterPro" id="IPR003894">
    <property type="entry name" value="TAFH_NHR1"/>
</dbReference>
<gene>
    <name evidence="10" type="primary">Taf4</name>
</gene>
<protein>
    <submittedName>
        <fullName evidence="10">Transcription initiation factor TFIID subunit 4 isoform X3</fullName>
    </submittedName>
</protein>
<dbReference type="GO" id="GO:0016251">
    <property type="term" value="F:RNA polymerase II general transcription initiation factor activity"/>
    <property type="evidence" value="ECO:0007669"/>
    <property type="project" value="TreeGrafter"/>
</dbReference>
<dbReference type="GO" id="GO:0005669">
    <property type="term" value="C:transcription factor TFIID complex"/>
    <property type="evidence" value="ECO:0007669"/>
    <property type="project" value="InterPro"/>
</dbReference>
<evidence type="ECO:0000259" key="8">
    <source>
        <dbReference type="PROSITE" id="PS51119"/>
    </source>
</evidence>
<keyword evidence="6" id="KW-0175">Coiled coil</keyword>
<feature type="region of interest" description="Disordered" evidence="7">
    <location>
        <begin position="468"/>
        <end position="490"/>
    </location>
</feature>
<dbReference type="GO" id="GO:0046982">
    <property type="term" value="F:protein heterodimerization activity"/>
    <property type="evidence" value="ECO:0007669"/>
    <property type="project" value="InterPro"/>
</dbReference>
<dbReference type="GO" id="GO:0003677">
    <property type="term" value="F:DNA binding"/>
    <property type="evidence" value="ECO:0007669"/>
    <property type="project" value="TreeGrafter"/>
</dbReference>
<feature type="domain" description="TAFH" evidence="8">
    <location>
        <begin position="334"/>
        <end position="430"/>
    </location>
</feature>
<dbReference type="Pfam" id="PF07531">
    <property type="entry name" value="TAFH"/>
    <property type="match status" value="1"/>
</dbReference>
<comment type="similarity">
    <text evidence="2">Belongs to the TAF4 family.</text>
</comment>
<evidence type="ECO:0000256" key="3">
    <source>
        <dbReference type="ARBA" id="ARBA00023015"/>
    </source>
</evidence>
<evidence type="ECO:0000313" key="9">
    <source>
        <dbReference type="Proteomes" id="UP001652661"/>
    </source>
</evidence>
<dbReference type="InterPro" id="IPR045144">
    <property type="entry name" value="TAF4"/>
</dbReference>
<evidence type="ECO:0000256" key="7">
    <source>
        <dbReference type="SAM" id="MobiDB-lite"/>
    </source>
</evidence>
<dbReference type="InterPro" id="IPR009072">
    <property type="entry name" value="Histone-fold"/>
</dbReference>
<sequence>MNTSQTAAGNRITFTSQPLPNGTINIAGNPGAVISTAQLPNTTTIKTIQAGIGGQHHPGLAQVHQVQQQQAQQQTQSVGATQTQTLVIKSNHHAVTLPAGLVSSAPAGIVTMTKTINQAGQPLLNSMLPAGVVVGMRHQAPTQQQQKNVPTNPLSRVVINSHMAGVRPQSPSITLSTLNTGQTPALLVKTDNGFQLLRVGTTTGPPTVTQTITNTSNNSSNNSNTTSTTNHPTTTQIRLQTVPAAASLTNTTASNNIIVNSVASGGYTNASQPPHLTQLNTQAPHLPQITQIQTIPAQQQQQSNNVSGATTGTASTAVSSSTTAAAAATTTTQQGNTKEKCRKFLANLIELSTREPKPVEKNVRTLIQELVNANVEPEEFCDRLERLLNASPQPCLIGFLKKSLPLLRQALYTKELVIEGIKPPPQHVLGLVGLPPQLPKIQAQIRPIGPSQTTTIGQTQVRMITPNALGQPRPTIGHTTISKQPPNIRLPTAPRLVNTGAIRTQIPSLQVPGQANIVQIRGPQNALQRTGSVQIRATTRPPNSAPSTNKLTAVKVGQTQIKAITPSLHPPSLAAISGGPPPTPTLSVLSTLNSASTTTLPIPSLPTVHLPPEALRAREQMQNSLHHNNNNHFEAKLVEIKAPSSLHPAHITASLTPIGAKTTMAKASPMIGKAALNKKKRDAMEDAKMNSAGGGAAAAAANSFFQQSSMSSSMYGDDDINDVAAMGGVNLAEESQRILGCTENIGTQIRSCKDEVFLNLPALQARIRAITSEAGLDEPAQDVAVLISHACQERLKNIVEKLAVIAEHRIDVIKLDPRYEPAKDVRGQIKFLEELDKAEQKRHEELEREMLLRAAKSRSRVEDPEQAKMKARAKEMQRAEMEELRQRDANLTALQAIGPRKKLKLDGEAASAGVGSSGGGLLSSSGSAPTTLRPRIKRVNLRDMLFYMEQEREFCRSSVLFKTYLK</sequence>
<proteinExistence type="inferred from homology"/>
<dbReference type="FunFam" id="1.20.120.1110:FF:000004">
    <property type="entry name" value="TBP-associated factor 4, isoform F"/>
    <property type="match status" value="1"/>
</dbReference>
<name>A0A6P4J111_DROKI</name>
<feature type="region of interest" description="Disordered" evidence="7">
    <location>
        <begin position="201"/>
        <end position="233"/>
    </location>
</feature>
<evidence type="ECO:0000256" key="5">
    <source>
        <dbReference type="ARBA" id="ARBA00023242"/>
    </source>
</evidence>
<dbReference type="Proteomes" id="UP001652661">
    <property type="component" value="Chromosome 3L"/>
</dbReference>
<feature type="region of interest" description="Disordered" evidence="7">
    <location>
        <begin position="296"/>
        <end position="321"/>
    </location>
</feature>
<dbReference type="InterPro" id="IPR007900">
    <property type="entry name" value="TAF4_C"/>
</dbReference>
<dbReference type="CDD" id="cd08045">
    <property type="entry name" value="HFD_TAF4"/>
    <property type="match status" value="1"/>
</dbReference>
<evidence type="ECO:0000256" key="1">
    <source>
        <dbReference type="ARBA" id="ARBA00004123"/>
    </source>
</evidence>
<dbReference type="PANTHER" id="PTHR15138">
    <property type="entry name" value="TRANSCRIPTION INITIATION FACTOR TFIID SUBUNIT 4"/>
    <property type="match status" value="1"/>
</dbReference>
<dbReference type="SMART" id="SM00549">
    <property type="entry name" value="TAFH"/>
    <property type="match status" value="1"/>
</dbReference>
<comment type="subcellular location">
    <subcellularLocation>
        <location evidence="1">Nucleus</location>
    </subcellularLocation>
</comment>
<dbReference type="GO" id="GO:0006367">
    <property type="term" value="P:transcription initiation at RNA polymerase II promoter"/>
    <property type="evidence" value="ECO:0007669"/>
    <property type="project" value="TreeGrafter"/>
</dbReference>
<dbReference type="SUPFAM" id="SSF158553">
    <property type="entry name" value="TAFH domain-like"/>
    <property type="match status" value="1"/>
</dbReference>
<dbReference type="InterPro" id="IPR037249">
    <property type="entry name" value="TAFH/NHR1_dom_sf"/>
</dbReference>
<dbReference type="AlphaFoldDB" id="A0A6P4J111"/>
<feature type="region of interest" description="Disordered" evidence="7">
    <location>
        <begin position="908"/>
        <end position="931"/>
    </location>
</feature>
<feature type="coiled-coil region" evidence="6">
    <location>
        <begin position="829"/>
        <end position="894"/>
    </location>
</feature>
<dbReference type="PANTHER" id="PTHR15138:SF14">
    <property type="entry name" value="TRANSCRIPTION INITIATION FACTOR TFIID SUBUNIT 4"/>
    <property type="match status" value="1"/>
</dbReference>
<dbReference type="Pfam" id="PF05236">
    <property type="entry name" value="TAF4"/>
    <property type="match status" value="1"/>
</dbReference>
<dbReference type="OrthoDB" id="21060at2759"/>
<evidence type="ECO:0000256" key="2">
    <source>
        <dbReference type="ARBA" id="ARBA00006178"/>
    </source>
</evidence>
<reference evidence="10" key="1">
    <citation type="submission" date="2025-08" db="UniProtKB">
        <authorList>
            <consortium name="RefSeq"/>
        </authorList>
    </citation>
    <scope>IDENTIFICATION</scope>
    <source>
        <strain evidence="10">14028-0561.14</strain>
        <tissue evidence="10">Whole fly</tissue>
    </source>
</reference>
<dbReference type="Gene3D" id="1.20.120.1110">
    <property type="entry name" value="TAFH/NHR1 domain"/>
    <property type="match status" value="1"/>
</dbReference>
<keyword evidence="3" id="KW-0805">Transcription regulation</keyword>
<keyword evidence="4" id="KW-0804">Transcription</keyword>
<evidence type="ECO:0000256" key="6">
    <source>
        <dbReference type="SAM" id="Coils"/>
    </source>
</evidence>
<dbReference type="Gene3D" id="1.10.20.10">
    <property type="entry name" value="Histone, subunit A"/>
    <property type="match status" value="1"/>
</dbReference>
<dbReference type="PROSITE" id="PS51119">
    <property type="entry name" value="TAFH"/>
    <property type="match status" value="1"/>
</dbReference>